<gene>
    <name evidence="2" type="ORF">D8674_017821</name>
</gene>
<sequence>MAYTPLKNDGLLRMLTLCLQEDNFAKWSFQFYFVLEGYDLFDYFDGTNVYPPKYVISLDAGVTKETIDAYRQWIKTDKVLLSLLIAILGDEAIEYVVGSKTAYEAWTHLINHLKFELHTIKKGTYSIENYLLRLKHLKYQSLAAGERISENDLIVAALARLPAEYNMIRTLLSAERTAKELPYSIQFPMSSMYCEGESSNNGNQRHLYQGESSNTGAKRQISRYNYNDTAGNNYNGNAGGNQNFGGFNGPRNRQGNKDNINERKE</sequence>
<feature type="region of interest" description="Disordered" evidence="1">
    <location>
        <begin position="195"/>
        <end position="265"/>
    </location>
</feature>
<dbReference type="AlphaFoldDB" id="A0A5N5HIY4"/>
<feature type="compositionally biased region" description="Basic and acidic residues" evidence="1">
    <location>
        <begin position="255"/>
        <end position="265"/>
    </location>
</feature>
<reference evidence="2 3" key="3">
    <citation type="submission" date="2019-11" db="EMBL/GenBank/DDBJ databases">
        <title>A de novo genome assembly of a pear dwarfing rootstock.</title>
        <authorList>
            <person name="Wang F."/>
            <person name="Wang J."/>
            <person name="Li S."/>
            <person name="Zhang Y."/>
            <person name="Fang M."/>
            <person name="Ma L."/>
            <person name="Zhao Y."/>
            <person name="Jiang S."/>
        </authorList>
    </citation>
    <scope>NUCLEOTIDE SEQUENCE [LARGE SCALE GENOMIC DNA]</scope>
    <source>
        <strain evidence="2">S2</strain>
        <tissue evidence="2">Leaf</tissue>
    </source>
</reference>
<evidence type="ECO:0000313" key="2">
    <source>
        <dbReference type="EMBL" id="KAB2626161.1"/>
    </source>
</evidence>
<dbReference type="Proteomes" id="UP000327157">
    <property type="component" value="Chromosome 16"/>
</dbReference>
<proteinExistence type="predicted"/>
<evidence type="ECO:0008006" key="4">
    <source>
        <dbReference type="Google" id="ProtNLM"/>
    </source>
</evidence>
<reference evidence="3" key="2">
    <citation type="submission" date="2019-10" db="EMBL/GenBank/DDBJ databases">
        <title>A de novo genome assembly of a pear dwarfing rootstock.</title>
        <authorList>
            <person name="Wang F."/>
            <person name="Wang J."/>
            <person name="Li S."/>
            <person name="Zhang Y."/>
            <person name="Fang M."/>
            <person name="Ma L."/>
            <person name="Zhao Y."/>
            <person name="Jiang S."/>
        </authorList>
    </citation>
    <scope>NUCLEOTIDE SEQUENCE [LARGE SCALE GENOMIC DNA]</scope>
</reference>
<feature type="compositionally biased region" description="Low complexity" evidence="1">
    <location>
        <begin position="225"/>
        <end position="236"/>
    </location>
</feature>
<keyword evidence="3" id="KW-1185">Reference proteome</keyword>
<dbReference type="PANTHER" id="PTHR47481">
    <property type="match status" value="1"/>
</dbReference>
<dbReference type="OrthoDB" id="913984at2759"/>
<organism evidence="2 3">
    <name type="scientific">Pyrus ussuriensis x Pyrus communis</name>
    <dbReference type="NCBI Taxonomy" id="2448454"/>
    <lineage>
        <taxon>Eukaryota</taxon>
        <taxon>Viridiplantae</taxon>
        <taxon>Streptophyta</taxon>
        <taxon>Embryophyta</taxon>
        <taxon>Tracheophyta</taxon>
        <taxon>Spermatophyta</taxon>
        <taxon>Magnoliopsida</taxon>
        <taxon>eudicotyledons</taxon>
        <taxon>Gunneridae</taxon>
        <taxon>Pentapetalae</taxon>
        <taxon>rosids</taxon>
        <taxon>fabids</taxon>
        <taxon>Rosales</taxon>
        <taxon>Rosaceae</taxon>
        <taxon>Amygdaloideae</taxon>
        <taxon>Maleae</taxon>
        <taxon>Pyrus</taxon>
    </lineage>
</organism>
<name>A0A5N5HIY4_9ROSA</name>
<dbReference type="Pfam" id="PF14223">
    <property type="entry name" value="Retrotran_gag_2"/>
    <property type="match status" value="1"/>
</dbReference>
<evidence type="ECO:0000313" key="3">
    <source>
        <dbReference type="Proteomes" id="UP000327157"/>
    </source>
</evidence>
<dbReference type="EMBL" id="SMOL01000160">
    <property type="protein sequence ID" value="KAB2626161.1"/>
    <property type="molecule type" value="Genomic_DNA"/>
</dbReference>
<protein>
    <recommendedName>
        <fullName evidence="4">Retrotransposon Copia-like N-terminal domain-containing protein</fullName>
    </recommendedName>
</protein>
<comment type="caution">
    <text evidence="2">The sequence shown here is derived from an EMBL/GenBank/DDBJ whole genome shotgun (WGS) entry which is preliminary data.</text>
</comment>
<feature type="compositionally biased region" description="Polar residues" evidence="1">
    <location>
        <begin position="197"/>
        <end position="217"/>
    </location>
</feature>
<accession>A0A5N5HIY4</accession>
<reference evidence="2 3" key="1">
    <citation type="submission" date="2019-09" db="EMBL/GenBank/DDBJ databases">
        <authorList>
            <person name="Ou C."/>
        </authorList>
    </citation>
    <scope>NUCLEOTIDE SEQUENCE [LARGE SCALE GENOMIC DNA]</scope>
    <source>
        <strain evidence="2">S2</strain>
        <tissue evidence="2">Leaf</tissue>
    </source>
</reference>
<evidence type="ECO:0000256" key="1">
    <source>
        <dbReference type="SAM" id="MobiDB-lite"/>
    </source>
</evidence>
<feature type="compositionally biased region" description="Gly residues" evidence="1">
    <location>
        <begin position="237"/>
        <end position="248"/>
    </location>
</feature>
<dbReference type="PANTHER" id="PTHR47481:SF22">
    <property type="entry name" value="RETROTRANSPOSON GAG DOMAIN-CONTAINING PROTEIN"/>
    <property type="match status" value="1"/>
</dbReference>